<dbReference type="PANTHER" id="PTHR35807">
    <property type="entry name" value="TRANSCRIPTIONAL REGULATOR REDD-RELATED"/>
    <property type="match status" value="1"/>
</dbReference>
<dbReference type="InterPro" id="IPR011990">
    <property type="entry name" value="TPR-like_helical_dom_sf"/>
</dbReference>
<gene>
    <name evidence="7" type="ORF">E6C55_31445</name>
</gene>
<dbReference type="SMART" id="SM01043">
    <property type="entry name" value="BTAD"/>
    <property type="match status" value="1"/>
</dbReference>
<evidence type="ECO:0000313" key="7">
    <source>
        <dbReference type="EMBL" id="THF72915.1"/>
    </source>
</evidence>
<dbReference type="SUPFAM" id="SSF48452">
    <property type="entry name" value="TPR-like"/>
    <property type="match status" value="1"/>
</dbReference>
<feature type="modified residue" description="4-aspartylphosphate" evidence="5">
    <location>
        <position position="56"/>
    </location>
</feature>
<keyword evidence="8" id="KW-1185">Reference proteome</keyword>
<evidence type="ECO:0000256" key="1">
    <source>
        <dbReference type="ARBA" id="ARBA00023012"/>
    </source>
</evidence>
<dbReference type="SUPFAM" id="SSF52172">
    <property type="entry name" value="CheY-like"/>
    <property type="match status" value="1"/>
</dbReference>
<dbReference type="PROSITE" id="PS50110">
    <property type="entry name" value="RESPONSE_REGULATORY"/>
    <property type="match status" value="1"/>
</dbReference>
<keyword evidence="3" id="KW-0238">DNA-binding</keyword>
<keyword evidence="5" id="KW-0597">Phosphoprotein</keyword>
<dbReference type="Gene3D" id="1.10.10.10">
    <property type="entry name" value="Winged helix-like DNA-binding domain superfamily/Winged helix DNA-binding domain"/>
    <property type="match status" value="1"/>
</dbReference>
<dbReference type="Proteomes" id="UP000310636">
    <property type="component" value="Unassembled WGS sequence"/>
</dbReference>
<accession>A0A4S4BF57</accession>
<dbReference type="InterPro" id="IPR001789">
    <property type="entry name" value="Sig_transdc_resp-reg_receiver"/>
</dbReference>
<dbReference type="GO" id="GO:0000160">
    <property type="term" value="P:phosphorelay signal transduction system"/>
    <property type="evidence" value="ECO:0007669"/>
    <property type="project" value="UniProtKB-KW"/>
</dbReference>
<dbReference type="OrthoDB" id="3190595at2"/>
<dbReference type="Gene3D" id="3.40.50.2300">
    <property type="match status" value="1"/>
</dbReference>
<comment type="caution">
    <text evidence="7">The sequence shown here is derived from an EMBL/GenBank/DDBJ whole genome shotgun (WGS) entry which is preliminary data.</text>
</comment>
<dbReference type="RefSeq" id="WP_136373806.1">
    <property type="nucleotide sequence ID" value="NZ_SSOB01000067.1"/>
</dbReference>
<protein>
    <submittedName>
        <fullName evidence="7">Response regulator</fullName>
    </submittedName>
</protein>
<dbReference type="InterPro" id="IPR011006">
    <property type="entry name" value="CheY-like_superfamily"/>
</dbReference>
<proteinExistence type="predicted"/>
<dbReference type="InterPro" id="IPR005158">
    <property type="entry name" value="BTAD"/>
</dbReference>
<keyword evidence="4" id="KW-0804">Transcription</keyword>
<dbReference type="AlphaFoldDB" id="A0A4S4BF57"/>
<dbReference type="EMBL" id="SSOB01000067">
    <property type="protein sequence ID" value="THF72915.1"/>
    <property type="molecule type" value="Genomic_DNA"/>
</dbReference>
<organism evidence="7 8">
    <name type="scientific">Cohnella fermenti</name>
    <dbReference type="NCBI Taxonomy" id="2565925"/>
    <lineage>
        <taxon>Bacteria</taxon>
        <taxon>Bacillati</taxon>
        <taxon>Bacillota</taxon>
        <taxon>Bacilli</taxon>
        <taxon>Bacillales</taxon>
        <taxon>Paenibacillaceae</taxon>
        <taxon>Cohnella</taxon>
    </lineage>
</organism>
<reference evidence="7 8" key="1">
    <citation type="submission" date="2019-04" db="EMBL/GenBank/DDBJ databases">
        <title>Cohnella sp. nov. isolated from preserved vegetables.</title>
        <authorList>
            <person name="Lin S.-Y."/>
            <person name="Hung M.-H."/>
            <person name="Young C.-C."/>
        </authorList>
    </citation>
    <scope>NUCLEOTIDE SEQUENCE [LARGE SCALE GENOMIC DNA]</scope>
    <source>
        <strain evidence="7 8">CC-MHH1044</strain>
    </source>
</reference>
<dbReference type="SMART" id="SM00448">
    <property type="entry name" value="REC"/>
    <property type="match status" value="1"/>
</dbReference>
<keyword evidence="1" id="KW-0902">Two-component regulatory system</keyword>
<evidence type="ECO:0000259" key="6">
    <source>
        <dbReference type="PROSITE" id="PS50110"/>
    </source>
</evidence>
<keyword evidence="2" id="KW-0805">Transcription regulation</keyword>
<evidence type="ECO:0000256" key="2">
    <source>
        <dbReference type="ARBA" id="ARBA00023015"/>
    </source>
</evidence>
<dbReference type="SUPFAM" id="SSF46894">
    <property type="entry name" value="C-terminal effector domain of the bipartite response regulators"/>
    <property type="match status" value="1"/>
</dbReference>
<evidence type="ECO:0000313" key="8">
    <source>
        <dbReference type="Proteomes" id="UP000310636"/>
    </source>
</evidence>
<dbReference type="InterPro" id="IPR016032">
    <property type="entry name" value="Sig_transdc_resp-reg_C-effctor"/>
</dbReference>
<evidence type="ECO:0000256" key="4">
    <source>
        <dbReference type="ARBA" id="ARBA00023163"/>
    </source>
</evidence>
<dbReference type="PANTHER" id="PTHR35807:SF2">
    <property type="entry name" value="TRANSCRIPTIONAL ACTIVATOR DOMAIN"/>
    <property type="match status" value="1"/>
</dbReference>
<evidence type="ECO:0000256" key="5">
    <source>
        <dbReference type="PROSITE-ProRule" id="PRU00169"/>
    </source>
</evidence>
<feature type="domain" description="Response regulatory" evidence="6">
    <location>
        <begin position="3"/>
        <end position="119"/>
    </location>
</feature>
<dbReference type="Pfam" id="PF00072">
    <property type="entry name" value="Response_reg"/>
    <property type="match status" value="1"/>
</dbReference>
<dbReference type="Gene3D" id="1.25.40.10">
    <property type="entry name" value="Tetratricopeptide repeat domain"/>
    <property type="match status" value="1"/>
</dbReference>
<name>A0A4S4BF57_9BACL</name>
<dbReference type="InterPro" id="IPR051677">
    <property type="entry name" value="AfsR-DnrI-RedD_regulator"/>
</dbReference>
<evidence type="ECO:0000256" key="3">
    <source>
        <dbReference type="ARBA" id="ARBA00023125"/>
    </source>
</evidence>
<dbReference type="GO" id="GO:0003677">
    <property type="term" value="F:DNA binding"/>
    <property type="evidence" value="ECO:0007669"/>
    <property type="project" value="UniProtKB-KW"/>
</dbReference>
<sequence length="375" mass="43368">MLKALLIDDEGSALDALLDEMNEFDEIEVVGTFTNINQALQWIEEAQTRVNVVFLDIEMPGMNGLEAAERIMELDASIDIVFITAYDQYAIEAFEVNAVDYLLKPVMTERLAKTIRGRLSSGRRAAGERECPCRLTCFGTFQLHIAKPAAQIVKWRTNKTKELFAYFVHFKGEELPKTHIIRDVFAELDERRAVAALHTSVYFIRKMIRFHALDPYMQLHYTNDCYRFALSGVDLDVDEFRVAADRDKTVTKENLRLWERAVALYRGDYLNAHDYVWAVHEQHKLRLSFLGILEILYEKYIGEGMPDKAVELLKEAENCSPLLEKLHEMLLTAYGLTGDLDALRSHYDRMRNLFREELGVAPSPSAEEIYRRWLQ</sequence>
<dbReference type="Pfam" id="PF03704">
    <property type="entry name" value="BTAD"/>
    <property type="match status" value="1"/>
</dbReference>
<dbReference type="GO" id="GO:0006355">
    <property type="term" value="P:regulation of DNA-templated transcription"/>
    <property type="evidence" value="ECO:0007669"/>
    <property type="project" value="InterPro"/>
</dbReference>
<dbReference type="InterPro" id="IPR036388">
    <property type="entry name" value="WH-like_DNA-bd_sf"/>
</dbReference>